<dbReference type="InterPro" id="IPR023065">
    <property type="entry name" value="Uncharacterised_ApaG"/>
</dbReference>
<evidence type="ECO:0000256" key="2">
    <source>
        <dbReference type="HAMAP-Rule" id="MF_00791"/>
    </source>
</evidence>
<dbReference type="RefSeq" id="WP_067220993.1">
    <property type="nucleotide sequence ID" value="NZ_JAJGNR010000002.1"/>
</dbReference>
<proteinExistence type="inferred from homology"/>
<name>A0A285SQS8_9HYPH</name>
<dbReference type="Gene3D" id="2.60.40.1470">
    <property type="entry name" value="ApaG domain"/>
    <property type="match status" value="1"/>
</dbReference>
<dbReference type="PANTHER" id="PTHR14289:SF16">
    <property type="entry name" value="POLYMERASE DELTA-INTERACTING PROTEIN 2"/>
    <property type="match status" value="1"/>
</dbReference>
<dbReference type="Proteomes" id="UP000219331">
    <property type="component" value="Unassembled WGS sequence"/>
</dbReference>
<evidence type="ECO:0000259" key="3">
    <source>
        <dbReference type="PROSITE" id="PS51087"/>
    </source>
</evidence>
<dbReference type="OrthoDB" id="9795226at2"/>
<gene>
    <name evidence="2" type="primary">apaG</name>
    <name evidence="4" type="ORF">SAMN05421512_106220</name>
</gene>
<dbReference type="AlphaFoldDB" id="A0A285SQS8"/>
<keyword evidence="5" id="KW-1185">Reference proteome</keyword>
<dbReference type="InterPro" id="IPR036767">
    <property type="entry name" value="ApaG_sf"/>
</dbReference>
<dbReference type="STRING" id="538381.GCA_001696535_02746"/>
<feature type="domain" description="ApaG" evidence="3">
    <location>
        <begin position="3"/>
        <end position="127"/>
    </location>
</feature>
<dbReference type="EMBL" id="OBML01000006">
    <property type="protein sequence ID" value="SOC10297.1"/>
    <property type="molecule type" value="Genomic_DNA"/>
</dbReference>
<dbReference type="HAMAP" id="MF_00791">
    <property type="entry name" value="ApaG"/>
    <property type="match status" value="1"/>
</dbReference>
<dbReference type="PANTHER" id="PTHR14289">
    <property type="entry name" value="F-BOX ONLY PROTEIN 3"/>
    <property type="match status" value="1"/>
</dbReference>
<evidence type="ECO:0000313" key="5">
    <source>
        <dbReference type="Proteomes" id="UP000219331"/>
    </source>
</evidence>
<evidence type="ECO:0000313" key="4">
    <source>
        <dbReference type="EMBL" id="SOC10297.1"/>
    </source>
</evidence>
<protein>
    <recommendedName>
        <fullName evidence="1 2">Protein ApaG</fullName>
    </recommendedName>
</protein>
<dbReference type="InterPro" id="IPR007474">
    <property type="entry name" value="ApaG_domain"/>
</dbReference>
<dbReference type="GO" id="GO:0070987">
    <property type="term" value="P:error-free translesion synthesis"/>
    <property type="evidence" value="ECO:0007669"/>
    <property type="project" value="TreeGrafter"/>
</dbReference>
<reference evidence="4 5" key="1">
    <citation type="submission" date="2017-08" db="EMBL/GenBank/DDBJ databases">
        <authorList>
            <person name="de Groot N.N."/>
        </authorList>
    </citation>
    <scope>NUCLEOTIDE SEQUENCE [LARGE SCALE GENOMIC DNA]</scope>
    <source>
        <strain evidence="4 5">USBA 352</strain>
    </source>
</reference>
<dbReference type="SUPFAM" id="SSF110069">
    <property type="entry name" value="ApaG-like"/>
    <property type="match status" value="1"/>
</dbReference>
<accession>A0A285SQS8</accession>
<evidence type="ECO:0000256" key="1">
    <source>
        <dbReference type="ARBA" id="ARBA00017693"/>
    </source>
</evidence>
<dbReference type="Pfam" id="PF04379">
    <property type="entry name" value="DUF525"/>
    <property type="match status" value="1"/>
</dbReference>
<sequence length="130" mass="14563">MYRAVTRDIQVTVEPHYLADESNPDDSRFVWAYSVDIVNLGLDTVRLRARHWRIVDALGRLEEVRGLGVVGEQPVLAPGERFEYTSGCPLRTSSGMMEGSYQMETVDGERFDVTIPAFSLDIPGTARSIN</sequence>
<dbReference type="NCBIfam" id="NF003967">
    <property type="entry name" value="PRK05461.1"/>
    <property type="match status" value="1"/>
</dbReference>
<organism evidence="4 5">
    <name type="scientific">Stappia indica</name>
    <dbReference type="NCBI Taxonomy" id="538381"/>
    <lineage>
        <taxon>Bacteria</taxon>
        <taxon>Pseudomonadati</taxon>
        <taxon>Pseudomonadota</taxon>
        <taxon>Alphaproteobacteria</taxon>
        <taxon>Hyphomicrobiales</taxon>
        <taxon>Stappiaceae</taxon>
        <taxon>Stappia</taxon>
    </lineage>
</organism>
<dbReference type="PROSITE" id="PS51087">
    <property type="entry name" value="APAG"/>
    <property type="match status" value="1"/>
</dbReference>